<organism evidence="3">
    <name type="scientific">Manihot esculenta</name>
    <name type="common">Cassava</name>
    <name type="synonym">Jatropha manihot</name>
    <dbReference type="NCBI Taxonomy" id="3983"/>
    <lineage>
        <taxon>Eukaryota</taxon>
        <taxon>Viridiplantae</taxon>
        <taxon>Streptophyta</taxon>
        <taxon>Embryophyta</taxon>
        <taxon>Tracheophyta</taxon>
        <taxon>Spermatophyta</taxon>
        <taxon>Magnoliopsida</taxon>
        <taxon>eudicotyledons</taxon>
        <taxon>Gunneridae</taxon>
        <taxon>Pentapetalae</taxon>
        <taxon>rosids</taxon>
        <taxon>fabids</taxon>
        <taxon>Malpighiales</taxon>
        <taxon>Euphorbiaceae</taxon>
        <taxon>Crotonoideae</taxon>
        <taxon>Manihoteae</taxon>
        <taxon>Manihot</taxon>
    </lineage>
</organism>
<evidence type="ECO:0000259" key="2">
    <source>
        <dbReference type="Pfam" id="PF24847"/>
    </source>
</evidence>
<dbReference type="PANTHER" id="PTHR33513:SF45">
    <property type="entry name" value="CYTOPLASMIC TRNA 2-THIOLATION PROTEIN"/>
    <property type="match status" value="1"/>
</dbReference>
<sequence>MSMAATVESAEANKKPAVEVEHTNNNDKKKTMVIECNTFKMPLHYPSYSKEEYQDMAEWRLDLLLQQYGLPINGRSLAYKREMAICCFLWPEPRSKLITASPADGSLIRRQASSSMLFSGEEDRSNQGRGRSFPFGRAPLRTAAAQLRTAAAQLRTAAAQRRTFIPFIPFIPFKAFFGRWHDTGPFRTLTPPLEAIATVPKIQLN</sequence>
<reference evidence="3" key="1">
    <citation type="submission" date="2016-02" db="EMBL/GenBank/DDBJ databases">
        <title>WGS assembly of Manihot esculenta.</title>
        <authorList>
            <person name="Bredeson J.V."/>
            <person name="Prochnik S.E."/>
            <person name="Lyons J.B."/>
            <person name="Schmutz J."/>
            <person name="Grimwood J."/>
            <person name="Vrebalov J."/>
            <person name="Bart R.S."/>
            <person name="Amuge T."/>
            <person name="Ferguson M.E."/>
            <person name="Green R."/>
            <person name="Putnam N."/>
            <person name="Stites J."/>
            <person name="Rounsley S."/>
            <person name="Rokhsar D.S."/>
        </authorList>
    </citation>
    <scope>NUCLEOTIDE SEQUENCE [LARGE SCALE GENOMIC DNA]</scope>
    <source>
        <tissue evidence="3">Leaf</tissue>
    </source>
</reference>
<dbReference type="AlphaFoldDB" id="A0A2C9V2U7"/>
<dbReference type="InterPro" id="IPR056139">
    <property type="entry name" value="DUF7722"/>
</dbReference>
<name>A0A2C9V2U7_MANES</name>
<feature type="compositionally biased region" description="Basic and acidic residues" evidence="1">
    <location>
        <begin position="11"/>
        <end position="22"/>
    </location>
</feature>
<evidence type="ECO:0000256" key="1">
    <source>
        <dbReference type="SAM" id="MobiDB-lite"/>
    </source>
</evidence>
<proteinExistence type="predicted"/>
<feature type="region of interest" description="Disordered" evidence="1">
    <location>
        <begin position="1"/>
        <end position="22"/>
    </location>
</feature>
<dbReference type="STRING" id="3983.A0A2C9V2U7"/>
<dbReference type="EMBL" id="CM004396">
    <property type="protein sequence ID" value="OAY38575.1"/>
    <property type="molecule type" value="Genomic_DNA"/>
</dbReference>
<gene>
    <name evidence="3" type="ORF">MANES_10G025800</name>
</gene>
<protein>
    <recommendedName>
        <fullName evidence="2">DUF7722 domain-containing protein</fullName>
    </recommendedName>
</protein>
<evidence type="ECO:0000313" key="3">
    <source>
        <dbReference type="EMBL" id="OAY38575.1"/>
    </source>
</evidence>
<dbReference type="Pfam" id="PF24847">
    <property type="entry name" value="DUF7722"/>
    <property type="match status" value="1"/>
</dbReference>
<accession>A0A2C9V2U7</accession>
<feature type="domain" description="DUF7722" evidence="2">
    <location>
        <begin position="45"/>
        <end position="91"/>
    </location>
</feature>
<dbReference type="PANTHER" id="PTHR33513">
    <property type="entry name" value="OS06G0523300 PROTEIN"/>
    <property type="match status" value="1"/>
</dbReference>